<dbReference type="KEGG" id="mpar:F7D14_12635"/>
<evidence type="ECO:0000256" key="5">
    <source>
        <dbReference type="ARBA" id="ARBA00023136"/>
    </source>
</evidence>
<sequence>MGSEIAVSWEVLEIIWINILLSGDNAILIALACRGLPVKQRRWGVFLGALGGVILRVIFTLLVVQMMSIPYLKAVGSLLLLFVAVKLLIDETEHSDVKAKPDLIGAVIAIIMADAVMSLDNVLAIAAAARGSTYLIIFGLALSVPIVMFGAGFLLKVLERFPVLVWAGAGLLGWVAGEMAGSDPALFERLHGFDHAALEYWLSAGGAAFVLIVAFAVKFYRQWREDQADEEKRKT</sequence>
<dbReference type="PANTHER" id="PTHR30238:SF4">
    <property type="entry name" value="SLL1022 PROTEIN"/>
    <property type="match status" value="1"/>
</dbReference>
<evidence type="ECO:0000313" key="8">
    <source>
        <dbReference type="Proteomes" id="UP000422569"/>
    </source>
</evidence>
<evidence type="ECO:0000256" key="4">
    <source>
        <dbReference type="ARBA" id="ARBA00022989"/>
    </source>
</evidence>
<feature type="transmembrane region" description="Helical" evidence="6">
    <location>
        <begin position="45"/>
        <end position="64"/>
    </location>
</feature>
<keyword evidence="3 6" id="KW-0812">Transmembrane</keyword>
<gene>
    <name evidence="7" type="ORF">F7D14_12635</name>
</gene>
<dbReference type="InterPro" id="IPR022301">
    <property type="entry name" value="Integral_membrane_YjbE"/>
</dbReference>
<feature type="transmembrane region" description="Helical" evidence="6">
    <location>
        <begin position="161"/>
        <end position="180"/>
    </location>
</feature>
<feature type="transmembrane region" description="Helical" evidence="6">
    <location>
        <begin position="14"/>
        <end position="33"/>
    </location>
</feature>
<feature type="transmembrane region" description="Helical" evidence="6">
    <location>
        <begin position="134"/>
        <end position="154"/>
    </location>
</feature>
<organism evidence="7 8">
    <name type="scientific">Methylocystis parvus</name>
    <dbReference type="NCBI Taxonomy" id="134"/>
    <lineage>
        <taxon>Bacteria</taxon>
        <taxon>Pseudomonadati</taxon>
        <taxon>Pseudomonadota</taxon>
        <taxon>Alphaproteobacteria</taxon>
        <taxon>Hyphomicrobiales</taxon>
        <taxon>Methylocystaceae</taxon>
        <taxon>Methylocystis</taxon>
    </lineage>
</organism>
<dbReference type="Proteomes" id="UP000422569">
    <property type="component" value="Chromosome"/>
</dbReference>
<feature type="transmembrane region" description="Helical" evidence="6">
    <location>
        <begin position="70"/>
        <end position="89"/>
    </location>
</feature>
<dbReference type="PANTHER" id="PTHR30238">
    <property type="entry name" value="MEMBRANE BOUND PREDICTED REDOX MODULATOR"/>
    <property type="match status" value="1"/>
</dbReference>
<comment type="subcellular location">
    <subcellularLocation>
        <location evidence="1">Membrane</location>
        <topology evidence="1">Multi-pass membrane protein</topology>
    </subcellularLocation>
</comment>
<dbReference type="NCBIfam" id="TIGR03717">
    <property type="entry name" value="R_switched_YjbE"/>
    <property type="match status" value="1"/>
</dbReference>
<evidence type="ECO:0000313" key="7">
    <source>
        <dbReference type="EMBL" id="QGM98236.1"/>
    </source>
</evidence>
<proteinExistence type="inferred from homology"/>
<comment type="similarity">
    <text evidence="2">Belongs to the TerC family.</text>
</comment>
<name>A0A6B8M6Z8_9HYPH</name>
<feature type="transmembrane region" description="Helical" evidence="6">
    <location>
        <begin position="200"/>
        <end position="220"/>
    </location>
</feature>
<dbReference type="AlphaFoldDB" id="A0A6B8M6Z8"/>
<accession>A0A6B8M6Z8</accession>
<keyword evidence="5 6" id="KW-0472">Membrane</keyword>
<keyword evidence="4 6" id="KW-1133">Transmembrane helix</keyword>
<evidence type="ECO:0000256" key="1">
    <source>
        <dbReference type="ARBA" id="ARBA00004141"/>
    </source>
</evidence>
<dbReference type="EMBL" id="CP044331">
    <property type="protein sequence ID" value="QGM98236.1"/>
    <property type="molecule type" value="Genomic_DNA"/>
</dbReference>
<protein>
    <submittedName>
        <fullName evidence="7">TerC family protein</fullName>
    </submittedName>
</protein>
<feature type="transmembrane region" description="Helical" evidence="6">
    <location>
        <begin position="101"/>
        <end position="128"/>
    </location>
</feature>
<evidence type="ECO:0000256" key="3">
    <source>
        <dbReference type="ARBA" id="ARBA00022692"/>
    </source>
</evidence>
<dbReference type="Pfam" id="PF03741">
    <property type="entry name" value="TerC"/>
    <property type="match status" value="1"/>
</dbReference>
<dbReference type="InterPro" id="IPR005496">
    <property type="entry name" value="Integral_membrane_TerC"/>
</dbReference>
<reference evidence="7 8" key="1">
    <citation type="submission" date="2019-09" db="EMBL/GenBank/DDBJ databases">
        <title>Isolation and complete genome sequencing of Methylocystis species.</title>
        <authorList>
            <person name="Rumah B.L."/>
            <person name="Stead C.E."/>
            <person name="Stevens B.C."/>
            <person name="Minton N.P."/>
            <person name="Grosse-Honebrink A."/>
            <person name="Zhang Y."/>
        </authorList>
    </citation>
    <scope>NUCLEOTIDE SEQUENCE [LARGE SCALE GENOMIC DNA]</scope>
    <source>
        <strain evidence="7 8">BRCS2</strain>
    </source>
</reference>
<dbReference type="GO" id="GO:0016020">
    <property type="term" value="C:membrane"/>
    <property type="evidence" value="ECO:0007669"/>
    <property type="project" value="UniProtKB-SubCell"/>
</dbReference>
<evidence type="ECO:0000256" key="6">
    <source>
        <dbReference type="SAM" id="Phobius"/>
    </source>
</evidence>
<evidence type="ECO:0000256" key="2">
    <source>
        <dbReference type="ARBA" id="ARBA00007511"/>
    </source>
</evidence>
<keyword evidence="8" id="KW-1185">Reference proteome</keyword>
<dbReference type="RefSeq" id="WP_016918012.1">
    <property type="nucleotide sequence ID" value="NZ_CP044331.1"/>
</dbReference>